<organism evidence="2 3">
    <name type="scientific">Serratia sarumanii</name>
    <dbReference type="NCBI Taxonomy" id="3020826"/>
    <lineage>
        <taxon>Bacteria</taxon>
        <taxon>Pseudomonadati</taxon>
        <taxon>Pseudomonadota</taxon>
        <taxon>Gammaproteobacteria</taxon>
        <taxon>Enterobacterales</taxon>
        <taxon>Yersiniaceae</taxon>
        <taxon>Serratia</taxon>
    </lineage>
</organism>
<dbReference type="RefSeq" id="WP_406550645.1">
    <property type="nucleotide sequence ID" value="NZ_JBJHGH010000001.1"/>
</dbReference>
<evidence type="ECO:0000313" key="3">
    <source>
        <dbReference type="Proteomes" id="UP001622968"/>
    </source>
</evidence>
<evidence type="ECO:0000313" key="2">
    <source>
        <dbReference type="EMBL" id="MFK8975938.1"/>
    </source>
</evidence>
<accession>A0ABW8QKF9</accession>
<comment type="caution">
    <text evidence="2">The sequence shown here is derived from an EMBL/GenBank/DDBJ whole genome shotgun (WGS) entry which is preliminary data.</text>
</comment>
<proteinExistence type="predicted"/>
<dbReference type="EMBL" id="JBJHGH010000001">
    <property type="protein sequence ID" value="MFK8975938.1"/>
    <property type="molecule type" value="Genomic_DNA"/>
</dbReference>
<protein>
    <submittedName>
        <fullName evidence="2">Uncharacterized protein</fullName>
    </submittedName>
</protein>
<sequence length="173" mass="19150">MTTIQRFTPDYKMHAVRFEAFAREAEHGEYVRFDAHQQEVIALKAERDAQQKRADALEVRLRNALISEQEAIQRAHAANQTIDALAVENQALSAALSLISGSYGLSPHIQSMCAVDTPTTDSALAAVQARAKAEAFAEIIEFIDRRSGLAEMKTQWDLSSAIVAHISELREAK</sequence>
<keyword evidence="3" id="KW-1185">Reference proteome</keyword>
<keyword evidence="1" id="KW-0175">Coiled coil</keyword>
<gene>
    <name evidence="2" type="ORF">ACJBEI_11980</name>
</gene>
<name>A0ABW8QKF9_9GAMM</name>
<reference evidence="2 3" key="1">
    <citation type="submission" date="2024-11" db="EMBL/GenBank/DDBJ databases">
        <title>Draft genomes of five putative biosurfactant-producing Serratia sp. isolates from Laguna de Bay, Philippines.</title>
        <authorList>
            <person name="Lantican N."/>
            <person name="Barredo G.A."/>
            <person name="Rosana A."/>
            <person name="Siababa A.C."/>
            <person name="Montecillo A."/>
        </authorList>
    </citation>
    <scope>NUCLEOTIDE SEQUENCE [LARGE SCALE GENOMIC DNA]</scope>
    <source>
        <strain evidence="2 3">WS11a</strain>
    </source>
</reference>
<feature type="coiled-coil region" evidence="1">
    <location>
        <begin position="33"/>
        <end position="60"/>
    </location>
</feature>
<dbReference type="Proteomes" id="UP001622968">
    <property type="component" value="Unassembled WGS sequence"/>
</dbReference>
<evidence type="ECO:0000256" key="1">
    <source>
        <dbReference type="SAM" id="Coils"/>
    </source>
</evidence>